<evidence type="ECO:0000313" key="3">
    <source>
        <dbReference type="EMBL" id="MBL7631480.1"/>
    </source>
</evidence>
<evidence type="ECO:0000259" key="2">
    <source>
        <dbReference type="Pfam" id="PF06974"/>
    </source>
</evidence>
<dbReference type="GO" id="GO:0045017">
    <property type="term" value="P:glycerolipid biosynthetic process"/>
    <property type="evidence" value="ECO:0007669"/>
    <property type="project" value="InterPro"/>
</dbReference>
<dbReference type="AlphaFoldDB" id="A0A937RM84"/>
<comment type="caution">
    <text evidence="3">The sequence shown here is derived from an EMBL/GenBank/DDBJ whole genome shotgun (WGS) entry which is preliminary data.</text>
</comment>
<dbReference type="InterPro" id="IPR023213">
    <property type="entry name" value="CAT-like_dom_sf"/>
</dbReference>
<evidence type="ECO:0000259" key="1">
    <source>
        <dbReference type="Pfam" id="PF03007"/>
    </source>
</evidence>
<dbReference type="Pfam" id="PF06974">
    <property type="entry name" value="WS_DGAT_C"/>
    <property type="match status" value="1"/>
</dbReference>
<dbReference type="InterPro" id="IPR009721">
    <property type="entry name" value="O-acyltransferase_WSD1_C"/>
</dbReference>
<evidence type="ECO:0000313" key="4">
    <source>
        <dbReference type="Proteomes" id="UP000604475"/>
    </source>
</evidence>
<name>A0A937RM84_9ACTN</name>
<dbReference type="Pfam" id="PF03007">
    <property type="entry name" value="WS_DGAT_cat"/>
    <property type="match status" value="1"/>
</dbReference>
<keyword evidence="4" id="KW-1185">Reference proteome</keyword>
<accession>A0A937RM84</accession>
<sequence>MTVQAEHGPKTRPLSAMDLTMMRYQQKKPATPVVGGYLLRVAGECGVDELRAAVLDRVRRFPELTERLMFPKGARQPVWGQDPDFDVSAVVREHTMADVDGEAGLRAFLERRYRAELPLDAPGWEIFLVPKVAAGEFAVFFRSSHVWLDGMAAGRVMGMLFGAGDAPDRALSPRRDGRPTPRIVLSAFRHICTWARPSGGLEALAGPLAGDVRLHWASTSTDRLRAIGRAYGATVNDVFLVALSEAFESWTRPVGPRRGLRALMPISARRPEEQELLGNFVMGTRVWLPSASDSPWRRFDEIRRQTAQFRAARAGVGERWWFERIPTRVTPTVVALGTAPQRVALSASNLGAMRGPLVVADRPVTAALPLPVLMPEQRVSVGLGGLAPTATLGIVADRGVPALESLADHWLASLEHLAKAAGLTSSPNDSPHDPVATPSA</sequence>
<gene>
    <name evidence="3" type="ORF">I7412_30850</name>
</gene>
<dbReference type="GO" id="GO:0004144">
    <property type="term" value="F:diacylglycerol O-acyltransferase activity"/>
    <property type="evidence" value="ECO:0007669"/>
    <property type="project" value="InterPro"/>
</dbReference>
<dbReference type="SUPFAM" id="SSF52777">
    <property type="entry name" value="CoA-dependent acyltransferases"/>
    <property type="match status" value="2"/>
</dbReference>
<dbReference type="Proteomes" id="UP000604475">
    <property type="component" value="Unassembled WGS sequence"/>
</dbReference>
<feature type="domain" description="O-acyltransferase WSD1-like N-terminal" evidence="1">
    <location>
        <begin position="46"/>
        <end position="160"/>
    </location>
</feature>
<protein>
    <submittedName>
        <fullName evidence="3">DUF1298 domain-containing protein</fullName>
    </submittedName>
</protein>
<proteinExistence type="predicted"/>
<dbReference type="EMBL" id="JAEACQ010000273">
    <property type="protein sequence ID" value="MBL7631480.1"/>
    <property type="molecule type" value="Genomic_DNA"/>
</dbReference>
<dbReference type="Gene3D" id="3.30.559.10">
    <property type="entry name" value="Chloramphenicol acetyltransferase-like domain"/>
    <property type="match status" value="1"/>
</dbReference>
<dbReference type="InterPro" id="IPR004255">
    <property type="entry name" value="O-acyltransferase_WSD1_N"/>
</dbReference>
<reference evidence="3" key="1">
    <citation type="submission" date="2020-12" db="EMBL/GenBank/DDBJ databases">
        <title>Genomic characterization of non-nitrogen-fixing Frankia strains.</title>
        <authorList>
            <person name="Carlos-Shanley C."/>
            <person name="Guerra T."/>
            <person name="Hahn D."/>
        </authorList>
    </citation>
    <scope>NUCLEOTIDE SEQUENCE</scope>
    <source>
        <strain evidence="3">CN6</strain>
    </source>
</reference>
<organism evidence="3 4">
    <name type="scientific">Frankia nepalensis</name>
    <dbReference type="NCBI Taxonomy" id="1836974"/>
    <lineage>
        <taxon>Bacteria</taxon>
        <taxon>Bacillati</taxon>
        <taxon>Actinomycetota</taxon>
        <taxon>Actinomycetes</taxon>
        <taxon>Frankiales</taxon>
        <taxon>Frankiaceae</taxon>
        <taxon>Frankia</taxon>
    </lineage>
</organism>
<feature type="domain" description="O-acyltransferase WSD1 C-terminal" evidence="2">
    <location>
        <begin position="278"/>
        <end position="417"/>
    </location>
</feature>
<dbReference type="RefSeq" id="WP_203002829.1">
    <property type="nucleotide sequence ID" value="NZ_JADWYU010000198.1"/>
</dbReference>